<evidence type="ECO:0000256" key="1">
    <source>
        <dbReference type="SAM" id="SignalP"/>
    </source>
</evidence>
<comment type="caution">
    <text evidence="3">The sequence shown here is derived from an EMBL/GenBank/DDBJ whole genome shotgun (WGS) entry which is preliminary data.</text>
</comment>
<dbReference type="Gene3D" id="3.10.105.10">
    <property type="entry name" value="Dipeptide-binding Protein, Domain 3"/>
    <property type="match status" value="1"/>
</dbReference>
<gene>
    <name evidence="3" type="ORF">JQC93_02235</name>
</gene>
<organism evidence="3 4">
    <name type="scientific">Vibrio ulleungensis</name>
    <dbReference type="NCBI Taxonomy" id="2807619"/>
    <lineage>
        <taxon>Bacteria</taxon>
        <taxon>Pseudomonadati</taxon>
        <taxon>Pseudomonadota</taxon>
        <taxon>Gammaproteobacteria</taxon>
        <taxon>Vibrionales</taxon>
        <taxon>Vibrionaceae</taxon>
        <taxon>Vibrio</taxon>
    </lineage>
</organism>
<evidence type="ECO:0000313" key="4">
    <source>
        <dbReference type="Proteomes" id="UP000809621"/>
    </source>
</evidence>
<dbReference type="Gene3D" id="3.40.190.10">
    <property type="entry name" value="Periplasmic binding protein-like II"/>
    <property type="match status" value="1"/>
</dbReference>
<dbReference type="EMBL" id="JAFEUM010000001">
    <property type="protein sequence ID" value="MBM7035213.1"/>
    <property type="molecule type" value="Genomic_DNA"/>
</dbReference>
<dbReference type="PANTHER" id="PTHR30290">
    <property type="entry name" value="PERIPLASMIC BINDING COMPONENT OF ABC TRANSPORTER"/>
    <property type="match status" value="1"/>
</dbReference>
<dbReference type="Pfam" id="PF00496">
    <property type="entry name" value="SBP_bac_5"/>
    <property type="match status" value="1"/>
</dbReference>
<proteinExistence type="predicted"/>
<dbReference type="PANTHER" id="PTHR30290:SF62">
    <property type="entry name" value="OLIGOPEPTIDE ABC TRANSPORTER, PERIPLASMIC OLIGOPEPTIDE-BINDING PROTEIN"/>
    <property type="match status" value="1"/>
</dbReference>
<reference evidence="3 4" key="1">
    <citation type="submission" date="2021-02" db="EMBL/GenBank/DDBJ databases">
        <authorList>
            <person name="Park J.-S."/>
        </authorList>
    </citation>
    <scope>NUCLEOTIDE SEQUENCE [LARGE SCALE GENOMIC DNA]</scope>
    <source>
        <strain evidence="3 4">188UL20-2</strain>
    </source>
</reference>
<name>A0ABS2HGE6_9VIBR</name>
<dbReference type="RefSeq" id="WP_205156830.1">
    <property type="nucleotide sequence ID" value="NZ_JAFEUM010000001.1"/>
</dbReference>
<feature type="chain" id="PRO_5046463770" evidence="1">
    <location>
        <begin position="24"/>
        <end position="641"/>
    </location>
</feature>
<evidence type="ECO:0000259" key="2">
    <source>
        <dbReference type="Pfam" id="PF00496"/>
    </source>
</evidence>
<dbReference type="CDD" id="cd08500">
    <property type="entry name" value="PBP2_NikA_DppA_OppA_like_4"/>
    <property type="match status" value="1"/>
</dbReference>
<dbReference type="PIRSF" id="PIRSF002741">
    <property type="entry name" value="MppA"/>
    <property type="match status" value="1"/>
</dbReference>
<feature type="domain" description="Solute-binding protein family 5" evidence="2">
    <location>
        <begin position="101"/>
        <end position="519"/>
    </location>
</feature>
<feature type="signal peptide" evidence="1">
    <location>
        <begin position="1"/>
        <end position="23"/>
    </location>
</feature>
<evidence type="ECO:0000313" key="3">
    <source>
        <dbReference type="EMBL" id="MBM7035213.1"/>
    </source>
</evidence>
<dbReference type="SUPFAM" id="SSF53850">
    <property type="entry name" value="Periplasmic binding protein-like II"/>
    <property type="match status" value="1"/>
</dbReference>
<dbReference type="InterPro" id="IPR030678">
    <property type="entry name" value="Peptide/Ni-bd"/>
</dbReference>
<accession>A0ABS2HGE6</accession>
<dbReference type="Proteomes" id="UP000809621">
    <property type="component" value="Unassembled WGS sequence"/>
</dbReference>
<keyword evidence="1" id="KW-0732">Signal</keyword>
<sequence length="641" mass="72503">MDMKKFLTTATILLSSSLSGAYAMDNYQQAPTLDNLVASKALAPVEQRLPAEPLVIVPVDRVGDYGGTLRRAILGGGDQHNIIRMVGHENLVNWDIEWSNVIPNIAKSFQVNDTSTEFTFSLREGMKWSDGASFTTDDIQFWYNDVFLNETLNPVKNPLFVHEEKPVKLEVIDKTTFKFIFEDPNGLFLYNLAYGTGFLPVNYPAHYLKQFHADYNSDVDKLVAQEPAANNWQQLFLLKGAPLNTPGYWQNIERPTLHAWTLENAYGSSDVVRAVRNPYYWKVDNEGNQLPYLDAIEWQQVEDPENILLKVISGEIDFQSRHITASSYRSILFENRERGNYRLADLADTQASLASLLFNLTIEDEFKRGVFQDINFRKGISHAIDREEIIELIYLGSGMPSQVAPTVNSLFFDEAINNNAVEYNIELANEYLDKAGLTNRDSRGFRTGPNGEALDITFMVADVFGANYPDVMELVQGYVKQVGINIQVRATDSSRLMELVRSNQHEAYIWNCAGGEFDVVNAPFCYMPKLGSTPNYAVKWAEWYADHDAGVEPPEEVKKLFDVYDDITVEANTEKQNELIREFLKLSSDEMMTVGLIHGGPAVIAVKNNFKNVPPKVVIAGELWFPSPHTVQYFLEDGKNK</sequence>
<dbReference type="InterPro" id="IPR039424">
    <property type="entry name" value="SBP_5"/>
</dbReference>
<dbReference type="InterPro" id="IPR000914">
    <property type="entry name" value="SBP_5_dom"/>
</dbReference>
<protein>
    <submittedName>
        <fullName evidence="3">ABC transporter substrate-binding protein</fullName>
    </submittedName>
</protein>
<keyword evidence="4" id="KW-1185">Reference proteome</keyword>